<evidence type="ECO:0000256" key="14">
    <source>
        <dbReference type="ARBA" id="ARBA00025228"/>
    </source>
</evidence>
<dbReference type="GO" id="GO:0008818">
    <property type="term" value="F:cobalamin 5'-phosphate synthase activity"/>
    <property type="evidence" value="ECO:0007669"/>
    <property type="project" value="UniProtKB-UniRule"/>
</dbReference>
<evidence type="ECO:0000256" key="6">
    <source>
        <dbReference type="ARBA" id="ARBA00015850"/>
    </source>
</evidence>
<evidence type="ECO:0000256" key="5">
    <source>
        <dbReference type="ARBA" id="ARBA00013200"/>
    </source>
</evidence>
<dbReference type="EC" id="2.7.8.26" evidence="5 19"/>
<evidence type="ECO:0000256" key="18">
    <source>
        <dbReference type="ARBA" id="ARBA00049504"/>
    </source>
</evidence>
<evidence type="ECO:0000256" key="9">
    <source>
        <dbReference type="ARBA" id="ARBA00022679"/>
    </source>
</evidence>
<organism evidence="20 21">
    <name type="scientific">Sporosarcina luteola</name>
    <dbReference type="NCBI Taxonomy" id="582850"/>
    <lineage>
        <taxon>Bacteria</taxon>
        <taxon>Bacillati</taxon>
        <taxon>Bacillota</taxon>
        <taxon>Bacilli</taxon>
        <taxon>Bacillales</taxon>
        <taxon>Caryophanaceae</taxon>
        <taxon>Sporosarcina</taxon>
    </lineage>
</organism>
<dbReference type="PANTHER" id="PTHR34148">
    <property type="entry name" value="ADENOSYLCOBINAMIDE-GDP RIBAZOLETRANSFERASE"/>
    <property type="match status" value="1"/>
</dbReference>
<evidence type="ECO:0000313" key="20">
    <source>
        <dbReference type="EMBL" id="GEN81696.1"/>
    </source>
</evidence>
<comment type="catalytic activity">
    <reaction evidence="17 19">
        <text>alpha-ribazole + adenosylcob(III)inamide-GDP = adenosylcob(III)alamin + GMP + H(+)</text>
        <dbReference type="Rhea" id="RHEA:16049"/>
        <dbReference type="ChEBI" id="CHEBI:10329"/>
        <dbReference type="ChEBI" id="CHEBI:15378"/>
        <dbReference type="ChEBI" id="CHEBI:18408"/>
        <dbReference type="ChEBI" id="CHEBI:58115"/>
        <dbReference type="ChEBI" id="CHEBI:60487"/>
        <dbReference type="EC" id="2.7.8.26"/>
    </reaction>
</comment>
<comment type="pathway">
    <text evidence="3 19">Cofactor biosynthesis; adenosylcobalamin biosynthesis; adenosylcobalamin from cob(II)yrinate a,c-diamide: step 7/7.</text>
</comment>
<dbReference type="HAMAP" id="MF_00719">
    <property type="entry name" value="CobS"/>
    <property type="match status" value="1"/>
</dbReference>
<comment type="catalytic activity">
    <reaction evidence="18 19">
        <text>alpha-ribazole 5'-phosphate + adenosylcob(III)inamide-GDP = adenosylcob(III)alamin 5'-phosphate + GMP + H(+)</text>
        <dbReference type="Rhea" id="RHEA:23560"/>
        <dbReference type="ChEBI" id="CHEBI:15378"/>
        <dbReference type="ChEBI" id="CHEBI:57918"/>
        <dbReference type="ChEBI" id="CHEBI:58115"/>
        <dbReference type="ChEBI" id="CHEBI:60487"/>
        <dbReference type="ChEBI" id="CHEBI:60493"/>
        <dbReference type="EC" id="2.7.8.26"/>
    </reaction>
</comment>
<keyword evidence="10 19" id="KW-0812">Transmembrane</keyword>
<evidence type="ECO:0000256" key="17">
    <source>
        <dbReference type="ARBA" id="ARBA00048623"/>
    </source>
</evidence>
<comment type="similarity">
    <text evidence="4 19">Belongs to the CobS family.</text>
</comment>
<protein>
    <recommendedName>
        <fullName evidence="6 19">Adenosylcobinamide-GDP ribazoletransferase</fullName>
        <ecNumber evidence="5 19">2.7.8.26</ecNumber>
    </recommendedName>
    <alternativeName>
        <fullName evidence="16 19">Cobalamin synthase</fullName>
    </alternativeName>
    <alternativeName>
        <fullName evidence="15 19">Cobalamin-5'-phosphate synthase</fullName>
    </alternativeName>
</protein>
<dbReference type="RefSeq" id="WP_170232523.1">
    <property type="nucleotide sequence ID" value="NZ_BJYL01000001.1"/>
</dbReference>
<keyword evidence="11 19" id="KW-0460">Magnesium</keyword>
<keyword evidence="9 19" id="KW-0808">Transferase</keyword>
<dbReference type="InterPro" id="IPR003805">
    <property type="entry name" value="CobS"/>
</dbReference>
<accession>A0A511Z2Q7</accession>
<evidence type="ECO:0000256" key="13">
    <source>
        <dbReference type="ARBA" id="ARBA00023136"/>
    </source>
</evidence>
<dbReference type="EMBL" id="BJYL01000001">
    <property type="protein sequence ID" value="GEN81696.1"/>
    <property type="molecule type" value="Genomic_DNA"/>
</dbReference>
<dbReference type="NCBIfam" id="TIGR00317">
    <property type="entry name" value="cobS"/>
    <property type="match status" value="1"/>
</dbReference>
<evidence type="ECO:0000256" key="11">
    <source>
        <dbReference type="ARBA" id="ARBA00022842"/>
    </source>
</evidence>
<evidence type="ECO:0000256" key="2">
    <source>
        <dbReference type="ARBA" id="ARBA00004651"/>
    </source>
</evidence>
<evidence type="ECO:0000256" key="19">
    <source>
        <dbReference type="HAMAP-Rule" id="MF_00719"/>
    </source>
</evidence>
<feature type="transmembrane region" description="Helical" evidence="19">
    <location>
        <begin position="31"/>
        <end position="53"/>
    </location>
</feature>
<dbReference type="GO" id="GO:0005886">
    <property type="term" value="C:plasma membrane"/>
    <property type="evidence" value="ECO:0007669"/>
    <property type="project" value="UniProtKB-SubCell"/>
</dbReference>
<evidence type="ECO:0000256" key="7">
    <source>
        <dbReference type="ARBA" id="ARBA00022475"/>
    </source>
</evidence>
<sequence length="254" mass="27338">MNGLLLALQFFTSIPVSKELPMEQKDVTRMYIALPFAGGLIGLVMYGIALLFVEGIGTGPLLAAVFVVVTGAALTGGLHMDGFADTGDAFFSYRDREKRLEILDDPRIGAFGTMAVIMLIVVKVALFHELLMQNNGLLPLFIAIPFVARVGMNLYFATTRLAKEKGIAHFFKGKLGAGRLISLSAVFGIAVLMVLGFVLQSIVVPVVVVAVLIAGLFLFRRWSLKHFGGVSGDLCGAFIEGMEALLWLAVIICI</sequence>
<dbReference type="Pfam" id="PF02654">
    <property type="entry name" value="CobS"/>
    <property type="match status" value="1"/>
</dbReference>
<gene>
    <name evidence="19 20" type="primary">cobS</name>
    <name evidence="20" type="ORF">SLU01_00080</name>
</gene>
<feature type="transmembrane region" description="Helical" evidence="19">
    <location>
        <begin position="177"/>
        <end position="196"/>
    </location>
</feature>
<evidence type="ECO:0000256" key="15">
    <source>
        <dbReference type="ARBA" id="ARBA00032605"/>
    </source>
</evidence>
<dbReference type="AlphaFoldDB" id="A0A511Z2Q7"/>
<evidence type="ECO:0000256" key="4">
    <source>
        <dbReference type="ARBA" id="ARBA00010561"/>
    </source>
</evidence>
<evidence type="ECO:0000313" key="21">
    <source>
        <dbReference type="Proteomes" id="UP000321901"/>
    </source>
</evidence>
<reference evidence="20 21" key="1">
    <citation type="submission" date="2019-07" db="EMBL/GenBank/DDBJ databases">
        <title>Whole genome shotgun sequence of Sporosarcina luteola NBRC 105378.</title>
        <authorList>
            <person name="Hosoyama A."/>
            <person name="Uohara A."/>
            <person name="Ohji S."/>
            <person name="Ichikawa N."/>
        </authorList>
    </citation>
    <scope>NUCLEOTIDE SEQUENCE [LARGE SCALE GENOMIC DNA]</scope>
    <source>
        <strain evidence="20 21">NBRC 105378</strain>
    </source>
</reference>
<name>A0A511Z2Q7_9BACL</name>
<evidence type="ECO:0000256" key="16">
    <source>
        <dbReference type="ARBA" id="ARBA00032853"/>
    </source>
</evidence>
<keyword evidence="8 19" id="KW-0169">Cobalamin biosynthesis</keyword>
<feature type="transmembrane region" description="Helical" evidence="19">
    <location>
        <begin position="202"/>
        <end position="219"/>
    </location>
</feature>
<dbReference type="Proteomes" id="UP000321901">
    <property type="component" value="Unassembled WGS sequence"/>
</dbReference>
<feature type="transmembrane region" description="Helical" evidence="19">
    <location>
        <begin position="137"/>
        <end position="156"/>
    </location>
</feature>
<comment type="caution">
    <text evidence="20">The sequence shown here is derived from an EMBL/GenBank/DDBJ whole genome shotgun (WGS) entry which is preliminary data.</text>
</comment>
<dbReference type="GO" id="GO:0051073">
    <property type="term" value="F:adenosylcobinamide-GDP ribazoletransferase activity"/>
    <property type="evidence" value="ECO:0007669"/>
    <property type="project" value="UniProtKB-UniRule"/>
</dbReference>
<keyword evidence="21" id="KW-1185">Reference proteome</keyword>
<evidence type="ECO:0000256" key="8">
    <source>
        <dbReference type="ARBA" id="ARBA00022573"/>
    </source>
</evidence>
<evidence type="ECO:0000256" key="3">
    <source>
        <dbReference type="ARBA" id="ARBA00004663"/>
    </source>
</evidence>
<evidence type="ECO:0000256" key="12">
    <source>
        <dbReference type="ARBA" id="ARBA00022989"/>
    </source>
</evidence>
<keyword evidence="13 19" id="KW-0472">Membrane</keyword>
<keyword evidence="7 19" id="KW-1003">Cell membrane</keyword>
<comment type="function">
    <text evidence="14 19">Joins adenosylcobinamide-GDP and alpha-ribazole to generate adenosylcobalamin (Ado-cobalamin). Also synthesizes adenosylcobalamin 5'-phosphate from adenosylcobinamide-GDP and alpha-ribazole 5'-phosphate.</text>
</comment>
<comment type="subcellular location">
    <subcellularLocation>
        <location evidence="2 19">Cell membrane</location>
        <topology evidence="2 19">Multi-pass membrane protein</topology>
    </subcellularLocation>
</comment>
<evidence type="ECO:0000256" key="10">
    <source>
        <dbReference type="ARBA" id="ARBA00022692"/>
    </source>
</evidence>
<feature type="transmembrane region" description="Helical" evidence="19">
    <location>
        <begin position="108"/>
        <end position="131"/>
    </location>
</feature>
<dbReference type="PANTHER" id="PTHR34148:SF1">
    <property type="entry name" value="ADENOSYLCOBINAMIDE-GDP RIBAZOLETRANSFERASE"/>
    <property type="match status" value="1"/>
</dbReference>
<keyword evidence="12 19" id="KW-1133">Transmembrane helix</keyword>
<evidence type="ECO:0000256" key="1">
    <source>
        <dbReference type="ARBA" id="ARBA00001946"/>
    </source>
</evidence>
<dbReference type="GO" id="GO:0009236">
    <property type="term" value="P:cobalamin biosynthetic process"/>
    <property type="evidence" value="ECO:0007669"/>
    <property type="project" value="UniProtKB-UniRule"/>
</dbReference>
<proteinExistence type="inferred from homology"/>
<dbReference type="UniPathway" id="UPA00148">
    <property type="reaction ID" value="UER00238"/>
</dbReference>
<comment type="cofactor">
    <cofactor evidence="1 19">
        <name>Mg(2+)</name>
        <dbReference type="ChEBI" id="CHEBI:18420"/>
    </cofactor>
</comment>